<accession>B6ARA4</accession>
<organism evidence="1">
    <name type="scientific">Leptospirillum sp. Group II '5-way CG'</name>
    <dbReference type="NCBI Taxonomy" id="419541"/>
    <lineage>
        <taxon>Bacteria</taxon>
        <taxon>Pseudomonadati</taxon>
        <taxon>Nitrospirota</taxon>
        <taxon>Nitrospiria</taxon>
        <taxon>Nitrospirales</taxon>
        <taxon>Nitrospiraceae</taxon>
        <taxon>Leptospirillum</taxon>
    </lineage>
</organism>
<sequence>MALTQRNNPAPEISLSEACRITGFPRSFIEQCVEAGTIETVKKGKRRKLFRADVFRISSRYSRFLELDPEEKALSQIAKTFFLVLWVILASFFISDRSFAGTDSGGTDAGIGAQSGSTDADVFRSEIHNSFQNLVPDAPPPGATTVFSRWVVGLYGVLEADGVYDSTRSFSNWPYNAGAADRNTVSGSIATLNTLSSPQAGFDVNGSRFGIMISSPLYQGYRVRGLLEMDFLSTTGTPGPVSAGWDNPTPHLRQLWVDVETPGYGDLLAGKYWSLFGWQPYNLYNSVQIQAGPAEAYGLFPQARWYAIGHFEGTLLEPAVSVESEEPAFGLPSFVEGLKWAFPGWPGEAMIGATGKGIEPLSVGVSAIETPLDGWVYSNTLSNPVGFNELSFAWAADAFLPIIPAKYGNPDGTLTLSGEFTTGAGDGFQFPGLTWGMGNYGPGTPGTALPFGTGVVNGQAFVPVQVQSWNINLQYFFSNHARTSVAIGIAHISAGNLASQANAMGPTLLGGGSLSNGMAKYLLPFNRNQYIHADLWHDFTPAVRVGLEAGQYQTDYVGGMTAMDNRLMMGWYFLW</sequence>
<evidence type="ECO:0000313" key="1">
    <source>
        <dbReference type="EMBL" id="EDZ38349.1"/>
    </source>
</evidence>
<dbReference type="EMBL" id="DS995262">
    <property type="protein sequence ID" value="EDZ38349.1"/>
    <property type="molecule type" value="Genomic_DNA"/>
</dbReference>
<dbReference type="SUPFAM" id="SSF56935">
    <property type="entry name" value="Porins"/>
    <property type="match status" value="1"/>
</dbReference>
<dbReference type="Gene3D" id="2.40.160.10">
    <property type="entry name" value="Porin"/>
    <property type="match status" value="1"/>
</dbReference>
<name>B6ARA4_9BACT</name>
<dbReference type="AlphaFoldDB" id="B6ARA4"/>
<proteinExistence type="predicted"/>
<reference evidence="1" key="1">
    <citation type="journal article" date="2004" name="Nature">
        <title>Community structure and metabolism through reconstruction of microbial genomes from the environment.</title>
        <authorList>
            <person name="Tyson G.W."/>
            <person name="Chapman J."/>
            <person name="Hugenholtz P."/>
            <person name="Allen E.E."/>
            <person name="Ram R.J."/>
            <person name="Richardson P.M."/>
            <person name="Solovyev V.V."/>
            <person name="Rubin E.M."/>
            <person name="Rokhsar D.S."/>
            <person name="Banfield J.F."/>
        </authorList>
    </citation>
    <scope>NUCLEOTIDE SEQUENCE [LARGE SCALE GENOMIC DNA]</scope>
</reference>
<gene>
    <name evidence="1" type="ORF">CGL2_08581003</name>
</gene>
<dbReference type="InterPro" id="IPR023614">
    <property type="entry name" value="Porin_dom_sf"/>
</dbReference>
<protein>
    <submittedName>
        <fullName evidence="1">Uncharacterized protein</fullName>
    </submittedName>
</protein>
<reference evidence="1" key="2">
    <citation type="journal article" date="2008" name="PLoS Biol.">
        <title>Population genomic analysis of strain variation in Leptospirillum group II bacteria involved in acid mine drainage formation.</title>
        <authorList>
            <person name="Simmons S.L."/>
            <person name="Dibartolo G."/>
            <person name="Denef V.J."/>
            <person name="Goltsman D.S."/>
            <person name="Thelen M.P."/>
            <person name="Banfield J.F."/>
        </authorList>
    </citation>
    <scope>NUCLEOTIDE SEQUENCE [LARGE SCALE GENOMIC DNA]</scope>
</reference>